<keyword evidence="1" id="KW-0479">Metal-binding</keyword>
<keyword evidence="1" id="KW-0863">Zinc-finger</keyword>
<dbReference type="GO" id="GO:0008270">
    <property type="term" value="F:zinc ion binding"/>
    <property type="evidence" value="ECO:0007669"/>
    <property type="project" value="UniProtKB-KW"/>
</dbReference>
<reference evidence="3 4" key="1">
    <citation type="submission" date="2013-11" db="EMBL/GenBank/DDBJ databases">
        <title>Genome sequencing of Stegodyphus mimosarum.</title>
        <authorList>
            <person name="Bechsgaard J."/>
        </authorList>
    </citation>
    <scope>NUCLEOTIDE SEQUENCE [LARGE SCALE GENOMIC DNA]</scope>
</reference>
<dbReference type="EMBL" id="KK117218">
    <property type="protein sequence ID" value="KFM69856.1"/>
    <property type="molecule type" value="Genomic_DNA"/>
</dbReference>
<name>A0A087TXL7_STEMI</name>
<gene>
    <name evidence="3" type="ORF">X975_10502</name>
</gene>
<feature type="non-terminal residue" evidence="3">
    <location>
        <position position="352"/>
    </location>
</feature>
<dbReference type="AlphaFoldDB" id="A0A087TXL7"/>
<keyword evidence="1" id="KW-0862">Zinc</keyword>
<evidence type="ECO:0000259" key="2">
    <source>
        <dbReference type="PROSITE" id="PS50966"/>
    </source>
</evidence>
<dbReference type="STRING" id="407821.A0A087TXL7"/>
<keyword evidence="4" id="KW-1185">Reference proteome</keyword>
<accession>A0A087TXL7</accession>
<evidence type="ECO:0000313" key="4">
    <source>
        <dbReference type="Proteomes" id="UP000054359"/>
    </source>
</evidence>
<dbReference type="InterPro" id="IPR007527">
    <property type="entry name" value="Znf_SWIM"/>
</dbReference>
<evidence type="ECO:0000313" key="3">
    <source>
        <dbReference type="EMBL" id="KFM69856.1"/>
    </source>
</evidence>
<protein>
    <recommendedName>
        <fullName evidence="2">SWIM-type domain-containing protein</fullName>
    </recommendedName>
</protein>
<proteinExistence type="predicted"/>
<dbReference type="PANTHER" id="PTHR35385:SF2">
    <property type="entry name" value="PROTEIN B, PUTATIVE-RELATED"/>
    <property type="match status" value="1"/>
</dbReference>
<sequence>MGNKYQALCADNIIVHYPLYLLHVESLWQRRHFWGICFHKLLPLQGASNYYEAAVRALKDKTFEQTKAFNIVQLLNYAVTRIDSYYKTKLLDILGGKVIHIICSFYPTTIPSDIEPGIKQIAGNYFIVPSDQGDDKVYTVDVELNMCSCPNGINGALCIHQFWIFLKMSSDMFKVGYFDLEFKQKLFSAVTHSDSAFDFTSHTAAKLETNVSSDIQSAVTLSVVSTVFTETNSQSVSENSASPSVLSVFTNRDKNIPISSFNNNHQVPICSLISTMTPVSQIIAESAILKSESTPENVTLNSVDGRNQQQLLTVVTENSLEHDLNIPENEVKEEANKRMEDVLEKFENFCQR</sequence>
<dbReference type="PANTHER" id="PTHR35385">
    <property type="entry name" value="PROTEIN B, PUTATIVE-RELATED-RELATED"/>
    <property type="match status" value="1"/>
</dbReference>
<dbReference type="PROSITE" id="PS50966">
    <property type="entry name" value="ZF_SWIM"/>
    <property type="match status" value="1"/>
</dbReference>
<feature type="domain" description="SWIM-type" evidence="2">
    <location>
        <begin position="138"/>
        <end position="169"/>
    </location>
</feature>
<dbReference type="Proteomes" id="UP000054359">
    <property type="component" value="Unassembled WGS sequence"/>
</dbReference>
<organism evidence="3 4">
    <name type="scientific">Stegodyphus mimosarum</name>
    <name type="common">African social velvet spider</name>
    <dbReference type="NCBI Taxonomy" id="407821"/>
    <lineage>
        <taxon>Eukaryota</taxon>
        <taxon>Metazoa</taxon>
        <taxon>Ecdysozoa</taxon>
        <taxon>Arthropoda</taxon>
        <taxon>Chelicerata</taxon>
        <taxon>Arachnida</taxon>
        <taxon>Araneae</taxon>
        <taxon>Araneomorphae</taxon>
        <taxon>Entelegynae</taxon>
        <taxon>Eresoidea</taxon>
        <taxon>Eresidae</taxon>
        <taxon>Stegodyphus</taxon>
    </lineage>
</organism>
<evidence type="ECO:0000256" key="1">
    <source>
        <dbReference type="PROSITE-ProRule" id="PRU00325"/>
    </source>
</evidence>